<organism evidence="1 2">
    <name type="scientific">Ovine adenovirus D serotype 7 (isolate OAV287)</name>
    <name type="common">OAdV-7</name>
    <name type="synonym">Ovine adenovirus 7</name>
    <dbReference type="NCBI Taxonomy" id="114430"/>
    <lineage>
        <taxon>Viruses</taxon>
        <taxon>Varidnaviria</taxon>
        <taxon>Bamfordvirae</taxon>
        <taxon>Preplasmiviricota</taxon>
        <taxon>Polisuviricotina</taxon>
        <taxon>Pharingeaviricetes</taxon>
        <taxon>Rowavirales</taxon>
        <taxon>Adenoviridae</taxon>
        <taxon>Barthadenovirus</taxon>
        <taxon>Barthadenovirus ovis</taxon>
        <taxon>Ovine adenovirus D</taxon>
    </lineage>
</organism>
<accession>Q83914</accession>
<evidence type="ECO:0000313" key="1">
    <source>
        <dbReference type="EMBL" id="AAB29327.1"/>
    </source>
</evidence>
<reference evidence="1 2" key="1">
    <citation type="journal article" date="1995" name="Virology">
        <title>Sequence of ovine adenovirus homologs for 100K hexon assembly, 33K, pVIII, and fiber genes: early region E3 is not in the expected location.</title>
        <authorList>
            <person name="Vrati S."/>
            <person name="Boyle D."/>
            <person name="Kocherhans R."/>
            <person name="Both G.W."/>
        </authorList>
    </citation>
    <scope>NUCLEOTIDE SEQUENCE [LARGE SCALE GENOMIC DNA]</scope>
    <source>
        <strain evidence="1 2">OAV287</strain>
    </source>
</reference>
<dbReference type="Proteomes" id="UP000008089">
    <property type="component" value="Segment"/>
</dbReference>
<sequence length="142" mass="17139">MNQHGRMLYPNSELLSFLSPLNRHQYQVYCIVSSRYLNYWARGPFRMAFRFNGDKTVYVLAQKDLFPEFDALDYLKWANFENMGTGFFEVDWDNLVGVLNDRESLIAEVVFVTSNVQDETWNFFRYYWENYFSSFPIKPDWQ</sequence>
<organismHost>
    <name type="scientific">Ovis aries</name>
    <name type="common">Sheep</name>
    <dbReference type="NCBI Taxonomy" id="9940"/>
</organismHost>
<protein>
    <submittedName>
        <fullName evidence="1">E4.1</fullName>
    </submittedName>
</protein>
<dbReference type="RefSeq" id="NP_659532.1">
    <property type="nucleotide sequence ID" value="NC_004037.2"/>
</dbReference>
<evidence type="ECO:0000313" key="2">
    <source>
        <dbReference type="Proteomes" id="UP000008089"/>
    </source>
</evidence>
<keyword evidence="2" id="KW-1185">Reference proteome</keyword>
<name>Q83914_ADEO7</name>
<reference evidence="1 2" key="2">
    <citation type="journal article" date="1996" name="Gene">
        <title>Nucleotide sequence of ovine adenovirus tripartite leader sequence and homologues of the IVa2, DNA polymerase and terminal proteins.</title>
        <authorList>
            <person name="Vrati S."/>
            <person name="Brookes D.E."/>
            <person name="Boyle D.B."/>
            <person name="Both G.W."/>
        </authorList>
    </citation>
    <scope>NUCLEOTIDE SEQUENCE [LARGE SCALE GENOMIC DNA]</scope>
    <source>
        <strain evidence="1 2">OAV287</strain>
    </source>
</reference>
<proteinExistence type="predicted"/>
<dbReference type="EMBL" id="U40839">
    <property type="protein sequence ID" value="AAB29327.1"/>
    <property type="molecule type" value="Genomic_DNA"/>
</dbReference>
<dbReference type="KEGG" id="vg:27141102"/>
<dbReference type="GeneID" id="27141102"/>
<reference evidence="1 2" key="5">
    <citation type="journal article" date="1998" name="Virology">
        <title>Identification of transcripts and promoter regions of ovine adenovirus OAV287.</title>
        <authorList>
            <person name="Khatri A."/>
            <person name="Both G.W."/>
        </authorList>
    </citation>
    <scope>NUCLEOTIDE SEQUENCE [LARGE SCALE GENOMIC DNA]</scope>
    <source>
        <strain evidence="1 2">OAV287</strain>
    </source>
</reference>
<reference evidence="1 2" key="3">
    <citation type="journal article" date="1996" name="Virology">
        <title>Unique genome arrangement of an ovine adenovirus: identification of new proteins and proteinase cleavage sites.</title>
        <authorList>
            <person name="Vrati S."/>
            <person name="Brookes D.E."/>
            <person name="Strike P."/>
            <person name="Khatri A."/>
            <person name="Boyle D.B."/>
            <person name="Both G.W."/>
        </authorList>
    </citation>
    <scope>NUCLEOTIDE SEQUENCE [LARGE SCALE GENOMIC DNA]</scope>
    <source>
        <strain evidence="1 2">OAV287</strain>
    </source>
</reference>
<dbReference type="OrthoDB" id="17808at10239"/>
<reference evidence="1 2" key="4">
    <citation type="journal article" date="1997" name="Virology">
        <title>Construction of ovine adenovirus recombinants by gene insertion or deletion of related terminal region sequences.</title>
        <authorList>
            <person name="Xu Z.Z."/>
            <person name="Hyatt A."/>
            <person name="Boyle D.B."/>
            <person name="Both G.W."/>
        </authorList>
    </citation>
    <scope>NUCLEOTIDE SEQUENCE [LARGE SCALE GENOMIC DNA]</scope>
    <source>
        <strain evidence="1 2">OAV287</strain>
    </source>
</reference>